<feature type="region of interest" description="Disordered" evidence="1">
    <location>
        <begin position="1"/>
        <end position="25"/>
    </location>
</feature>
<organism evidence="2 3">
    <name type="scientific">Limosilactobacillus allomucosae</name>
    <dbReference type="NCBI Taxonomy" id="3142938"/>
    <lineage>
        <taxon>Bacteria</taxon>
        <taxon>Bacillati</taxon>
        <taxon>Bacillota</taxon>
        <taxon>Bacilli</taxon>
        <taxon>Lactobacillales</taxon>
        <taxon>Lactobacillaceae</taxon>
        <taxon>Limosilactobacillus</taxon>
    </lineage>
</organism>
<evidence type="ECO:0000256" key="1">
    <source>
        <dbReference type="SAM" id="MobiDB-lite"/>
    </source>
</evidence>
<feature type="compositionally biased region" description="Basic and acidic residues" evidence="1">
    <location>
        <begin position="13"/>
        <end position="25"/>
    </location>
</feature>
<keyword evidence="3" id="KW-1185">Reference proteome</keyword>
<evidence type="ECO:0000313" key="2">
    <source>
        <dbReference type="EMBL" id="MEO5285412.1"/>
    </source>
</evidence>
<dbReference type="Pfam" id="PF05119">
    <property type="entry name" value="Terminase_4"/>
    <property type="match status" value="1"/>
</dbReference>
<name>A0ABV0I2M9_9LACO</name>
<gene>
    <name evidence="2" type="ORF">AAVZ08_02010</name>
</gene>
<comment type="caution">
    <text evidence="2">The sequence shown here is derived from an EMBL/GenBank/DDBJ whole genome shotgun (WGS) entry which is preliminary data.</text>
</comment>
<dbReference type="RefSeq" id="WP_347985261.1">
    <property type="nucleotide sequence ID" value="NZ_JBCNVT010000001.1"/>
</dbReference>
<proteinExistence type="predicted"/>
<protein>
    <submittedName>
        <fullName evidence="2">Phage terminase small subunit P27 family</fullName>
    </submittedName>
</protein>
<sequence length="154" mass="17581">MARPYVVKPKGHLTKEERAEREDMNEKMKTFTPLSRRAPLWFNDDERKEYRRILPLLNELPASALDQAAVENHCQLVAEIKRCSAAINEQGLVIDNGQGGTKKNPYEDLRAKAIQQLRATDSQLGLTPVSRLKLIAEDQKKDDEPKDPFSELLQ</sequence>
<reference evidence="2 3" key="1">
    <citation type="submission" date="2024-04" db="EMBL/GenBank/DDBJ databases">
        <title>Limosilactobacillus allomucosae sp. nov., a novel species isolated from wild boar faecal samples as potential probiotics for domestic pigs.</title>
        <authorList>
            <person name="Chen B."/>
        </authorList>
    </citation>
    <scope>NUCLEOTIDE SEQUENCE [LARGE SCALE GENOMIC DNA]</scope>
    <source>
        <strain evidence="2 3">WILCCON 0055</strain>
    </source>
</reference>
<dbReference type="Proteomes" id="UP001456307">
    <property type="component" value="Unassembled WGS sequence"/>
</dbReference>
<dbReference type="NCBIfam" id="TIGR01558">
    <property type="entry name" value="sm_term_P27"/>
    <property type="match status" value="1"/>
</dbReference>
<dbReference type="InterPro" id="IPR006448">
    <property type="entry name" value="Phage_term_ssu_P27"/>
</dbReference>
<evidence type="ECO:0000313" key="3">
    <source>
        <dbReference type="Proteomes" id="UP001456307"/>
    </source>
</evidence>
<dbReference type="EMBL" id="JBCNVT010000001">
    <property type="protein sequence ID" value="MEO5285412.1"/>
    <property type="molecule type" value="Genomic_DNA"/>
</dbReference>
<accession>A0ABV0I2M9</accession>